<dbReference type="RefSeq" id="XP_001017331.1">
    <property type="nucleotide sequence ID" value="XM_001017331.1"/>
</dbReference>
<dbReference type="KEGG" id="tet:TTHERM_01353140"/>
<accession>Q23KN3</accession>
<reference evidence="2" key="1">
    <citation type="journal article" date="2006" name="PLoS Biol.">
        <title>Macronuclear genome sequence of the ciliate Tetrahymena thermophila, a model eukaryote.</title>
        <authorList>
            <person name="Eisen J.A."/>
            <person name="Coyne R.S."/>
            <person name="Wu M."/>
            <person name="Wu D."/>
            <person name="Thiagarajan M."/>
            <person name="Wortman J.R."/>
            <person name="Badger J.H."/>
            <person name="Ren Q."/>
            <person name="Amedeo P."/>
            <person name="Jones K.M."/>
            <person name="Tallon L.J."/>
            <person name="Delcher A.L."/>
            <person name="Salzberg S.L."/>
            <person name="Silva J.C."/>
            <person name="Haas B.J."/>
            <person name="Majoros W.H."/>
            <person name="Farzad M."/>
            <person name="Carlton J.M."/>
            <person name="Smith R.K. Jr."/>
            <person name="Garg J."/>
            <person name="Pearlman R.E."/>
            <person name="Karrer K.M."/>
            <person name="Sun L."/>
            <person name="Manning G."/>
            <person name="Elde N.C."/>
            <person name="Turkewitz A.P."/>
            <person name="Asai D.J."/>
            <person name="Wilkes D.E."/>
            <person name="Wang Y."/>
            <person name="Cai H."/>
            <person name="Collins K."/>
            <person name="Stewart B.A."/>
            <person name="Lee S.R."/>
            <person name="Wilamowska K."/>
            <person name="Weinberg Z."/>
            <person name="Ruzzo W.L."/>
            <person name="Wloga D."/>
            <person name="Gaertig J."/>
            <person name="Frankel J."/>
            <person name="Tsao C.-C."/>
            <person name="Gorovsky M.A."/>
            <person name="Keeling P.J."/>
            <person name="Waller R.F."/>
            <person name="Patron N.J."/>
            <person name="Cherry J.M."/>
            <person name="Stover N.A."/>
            <person name="Krieger C.J."/>
            <person name="del Toro C."/>
            <person name="Ryder H.F."/>
            <person name="Williamson S.C."/>
            <person name="Barbeau R.A."/>
            <person name="Hamilton E.P."/>
            <person name="Orias E."/>
        </authorList>
    </citation>
    <scope>NUCLEOTIDE SEQUENCE [LARGE SCALE GENOMIC DNA]</scope>
    <source>
        <strain evidence="2">SB210</strain>
    </source>
</reference>
<evidence type="ECO:0000313" key="2">
    <source>
        <dbReference type="Proteomes" id="UP000009168"/>
    </source>
</evidence>
<dbReference type="HOGENOM" id="CLU_135337_0_0_1"/>
<dbReference type="Proteomes" id="UP000009168">
    <property type="component" value="Unassembled WGS sequence"/>
</dbReference>
<keyword evidence="2" id="KW-1185">Reference proteome</keyword>
<sequence>MGCVNGVQNNQKLKTKIKKMLNIMIQYEGKINSINSQFLTDLQKILISDEYQIDEQIIIVVENKSECETIFSQLDCSAKKKQIQIENHQKQIAEQYDKIKPLINQALFYIQNFVSIQSNVEFPVLKFCIKKFYQKINKS</sequence>
<dbReference type="AlphaFoldDB" id="Q23KN3"/>
<name>Q23KN3_TETTS</name>
<organism evidence="1 2">
    <name type="scientific">Tetrahymena thermophila (strain SB210)</name>
    <dbReference type="NCBI Taxonomy" id="312017"/>
    <lineage>
        <taxon>Eukaryota</taxon>
        <taxon>Sar</taxon>
        <taxon>Alveolata</taxon>
        <taxon>Ciliophora</taxon>
        <taxon>Intramacronucleata</taxon>
        <taxon>Oligohymenophorea</taxon>
        <taxon>Hymenostomatida</taxon>
        <taxon>Tetrahymenina</taxon>
        <taxon>Tetrahymenidae</taxon>
        <taxon>Tetrahymena</taxon>
    </lineage>
</organism>
<gene>
    <name evidence="1" type="ORF">TTHERM_01353140</name>
</gene>
<proteinExistence type="predicted"/>
<protein>
    <submittedName>
        <fullName evidence="1">Uncharacterized protein</fullName>
    </submittedName>
</protein>
<evidence type="ECO:0000313" key="1">
    <source>
        <dbReference type="EMBL" id="EAR97086.1"/>
    </source>
</evidence>
<dbReference type="GeneID" id="7845926"/>
<dbReference type="EMBL" id="GG662669">
    <property type="protein sequence ID" value="EAR97086.1"/>
    <property type="molecule type" value="Genomic_DNA"/>
</dbReference>
<dbReference type="InParanoid" id="Q23KN3"/>